<dbReference type="InterPro" id="IPR001387">
    <property type="entry name" value="Cro/C1-type_HTH"/>
</dbReference>
<comment type="caution">
    <text evidence="2">The sequence shown here is derived from an EMBL/GenBank/DDBJ whole genome shotgun (WGS) entry which is preliminary data.</text>
</comment>
<protein>
    <submittedName>
        <fullName evidence="2">XRE family transcriptional regulator</fullName>
    </submittedName>
</protein>
<dbReference type="PANTHER" id="PTHR40455:SF1">
    <property type="entry name" value="ANTITOXIN HIGA"/>
    <property type="match status" value="1"/>
</dbReference>
<evidence type="ECO:0000259" key="1">
    <source>
        <dbReference type="PROSITE" id="PS50943"/>
    </source>
</evidence>
<dbReference type="InterPro" id="IPR039060">
    <property type="entry name" value="Antitox_HigA"/>
</dbReference>
<dbReference type="PATRIC" id="fig|362413.3.peg.1728"/>
<dbReference type="OrthoDB" id="9796786at2"/>
<gene>
    <name evidence="2" type="ORF">RC62_1775</name>
</gene>
<dbReference type="STRING" id="362413.RC62_1775"/>
<dbReference type="EMBL" id="JRLF01000014">
    <property type="protein sequence ID" value="KQB38420.1"/>
    <property type="molecule type" value="Genomic_DNA"/>
</dbReference>
<dbReference type="Proteomes" id="UP000050443">
    <property type="component" value="Unassembled WGS sequence"/>
</dbReference>
<dbReference type="PROSITE" id="PS50943">
    <property type="entry name" value="HTH_CROC1"/>
    <property type="match status" value="1"/>
</dbReference>
<dbReference type="InterPro" id="IPR010982">
    <property type="entry name" value="Lambda_DNA-bd_dom_sf"/>
</dbReference>
<dbReference type="AlphaFoldDB" id="A0A0N8VM60"/>
<evidence type="ECO:0000313" key="2">
    <source>
        <dbReference type="EMBL" id="KQB38420.1"/>
    </source>
</evidence>
<evidence type="ECO:0000313" key="3">
    <source>
        <dbReference type="Proteomes" id="UP000050443"/>
    </source>
</evidence>
<organism evidence="2 3">
    <name type="scientific">Flavobacterium aquidurense</name>
    <dbReference type="NCBI Taxonomy" id="362413"/>
    <lineage>
        <taxon>Bacteria</taxon>
        <taxon>Pseudomonadati</taxon>
        <taxon>Bacteroidota</taxon>
        <taxon>Flavobacteriia</taxon>
        <taxon>Flavobacteriales</taxon>
        <taxon>Flavobacteriaceae</taxon>
        <taxon>Flavobacterium</taxon>
    </lineage>
</organism>
<name>A0A0N8VM60_9FLAO</name>
<dbReference type="GO" id="GO:0001046">
    <property type="term" value="F:core promoter sequence-specific DNA binding"/>
    <property type="evidence" value="ECO:0007669"/>
    <property type="project" value="TreeGrafter"/>
</dbReference>
<dbReference type="GO" id="GO:0006355">
    <property type="term" value="P:regulation of DNA-templated transcription"/>
    <property type="evidence" value="ECO:0007669"/>
    <property type="project" value="InterPro"/>
</dbReference>
<accession>A0A0N8VM60</accession>
<feature type="domain" description="HTH cro/C1-type" evidence="1">
    <location>
        <begin position="61"/>
        <end position="114"/>
    </location>
</feature>
<dbReference type="SUPFAM" id="SSF47413">
    <property type="entry name" value="lambda repressor-like DNA-binding domains"/>
    <property type="match status" value="1"/>
</dbReference>
<sequence>MEIKPIKTEKDYDLALERVNALFDAEPNTVEADELDILVTLIEKYEQIHYPIPEPDPIEAIKFMMEQNGLTPTDLGILLNSRSRVSEIFKRKRALTITQIRVLNEKLHIPAETLIKEYALNK</sequence>
<dbReference type="PANTHER" id="PTHR40455">
    <property type="entry name" value="ANTITOXIN HIGA"/>
    <property type="match status" value="1"/>
</dbReference>
<dbReference type="RefSeq" id="WP_055097153.1">
    <property type="nucleotide sequence ID" value="NZ_JRLF01000014.1"/>
</dbReference>
<reference evidence="2 3" key="1">
    <citation type="submission" date="2014-09" db="EMBL/GenBank/DDBJ databases">
        <title>Genome sequence of Flavobacterium aquidurense RC62.</title>
        <authorList>
            <person name="Kim J.F."/>
            <person name="Kwak M.-J."/>
        </authorList>
    </citation>
    <scope>NUCLEOTIDE SEQUENCE [LARGE SCALE GENOMIC DNA]</scope>
    <source>
        <strain evidence="2 3">RC62</strain>
    </source>
</reference>
<proteinExistence type="predicted"/>